<reference evidence="5" key="1">
    <citation type="submission" date="2025-08" db="UniProtKB">
        <authorList>
            <consortium name="Ensembl"/>
        </authorList>
    </citation>
    <scope>IDENTIFICATION</scope>
</reference>
<dbReference type="Gene3D" id="2.20.70.10">
    <property type="match status" value="1"/>
</dbReference>
<feature type="domain" description="WW" evidence="4">
    <location>
        <begin position="66"/>
        <end position="98"/>
    </location>
</feature>
<organism evidence="5 6">
    <name type="scientific">Serinus canaria</name>
    <name type="common">Island canary</name>
    <name type="synonym">Fringilla canaria</name>
    <dbReference type="NCBI Taxonomy" id="9135"/>
    <lineage>
        <taxon>Eukaryota</taxon>
        <taxon>Metazoa</taxon>
        <taxon>Chordata</taxon>
        <taxon>Craniata</taxon>
        <taxon>Vertebrata</taxon>
        <taxon>Euteleostomi</taxon>
        <taxon>Archelosauria</taxon>
        <taxon>Archosauria</taxon>
        <taxon>Dinosauria</taxon>
        <taxon>Saurischia</taxon>
        <taxon>Theropoda</taxon>
        <taxon>Coelurosauria</taxon>
        <taxon>Aves</taxon>
        <taxon>Neognathae</taxon>
        <taxon>Neoaves</taxon>
        <taxon>Telluraves</taxon>
        <taxon>Australaves</taxon>
        <taxon>Passeriformes</taxon>
        <taxon>Passeroidea</taxon>
        <taxon>Fringillidae</taxon>
        <taxon>Carduelinae</taxon>
        <taxon>Serinus</taxon>
    </lineage>
</organism>
<feature type="domain" description="PID" evidence="3">
    <location>
        <begin position="153"/>
        <end position="284"/>
    </location>
</feature>
<dbReference type="GeneTree" id="ENSGT00390000000002"/>
<keyword evidence="1" id="KW-0677">Repeat</keyword>
<dbReference type="GO" id="GO:0005737">
    <property type="term" value="C:cytoplasm"/>
    <property type="evidence" value="ECO:0007669"/>
    <property type="project" value="TreeGrafter"/>
</dbReference>
<dbReference type="Gene3D" id="2.30.29.30">
    <property type="entry name" value="Pleckstrin-homology domain (PH domain)/Phosphotyrosine-binding domain (PTB)"/>
    <property type="match status" value="1"/>
</dbReference>
<dbReference type="SUPFAM" id="SSF50729">
    <property type="entry name" value="PH domain-like"/>
    <property type="match status" value="1"/>
</dbReference>
<dbReference type="InterPro" id="IPR036020">
    <property type="entry name" value="WW_dom_sf"/>
</dbReference>
<dbReference type="SMART" id="SM00456">
    <property type="entry name" value="WW"/>
    <property type="match status" value="1"/>
</dbReference>
<dbReference type="InterPro" id="IPR006020">
    <property type="entry name" value="PTB/PI_dom"/>
</dbReference>
<dbReference type="PROSITE" id="PS01179">
    <property type="entry name" value="PID"/>
    <property type="match status" value="1"/>
</dbReference>
<protein>
    <submittedName>
        <fullName evidence="5">Amyloid beta protein binding family B member 3</fullName>
    </submittedName>
</protein>
<feature type="region of interest" description="Disordered" evidence="2">
    <location>
        <begin position="92"/>
        <end position="121"/>
    </location>
</feature>
<proteinExistence type="predicted"/>
<dbReference type="FunFam" id="2.20.70.10:FF:000003">
    <property type="entry name" value="amyloid beta A4 precursor protein-binding family B member 2"/>
    <property type="match status" value="1"/>
</dbReference>
<dbReference type="SMART" id="SM00462">
    <property type="entry name" value="PTB"/>
    <property type="match status" value="1"/>
</dbReference>
<dbReference type="PROSITE" id="PS01159">
    <property type="entry name" value="WW_DOMAIN_1"/>
    <property type="match status" value="1"/>
</dbReference>
<dbReference type="Pfam" id="PF00640">
    <property type="entry name" value="PID"/>
    <property type="match status" value="1"/>
</dbReference>
<dbReference type="InterPro" id="IPR011993">
    <property type="entry name" value="PH-like_dom_sf"/>
</dbReference>
<dbReference type="CDD" id="cd01272">
    <property type="entry name" value="PTB1_Fe65"/>
    <property type="match status" value="1"/>
</dbReference>
<gene>
    <name evidence="5" type="primary">APBB3</name>
</gene>
<evidence type="ECO:0000256" key="1">
    <source>
        <dbReference type="ARBA" id="ARBA00022737"/>
    </source>
</evidence>
<accession>A0A8C9N199</accession>
<evidence type="ECO:0000259" key="3">
    <source>
        <dbReference type="PROSITE" id="PS01179"/>
    </source>
</evidence>
<dbReference type="PANTHER" id="PTHR14058">
    <property type="entry name" value="AMYLOID BETA A4 PRECURSOR PROTEIN-BINDING FAMILY B"/>
    <property type="match status" value="1"/>
</dbReference>
<dbReference type="InterPro" id="IPR039576">
    <property type="entry name" value="APBB1/2/3"/>
</dbReference>
<reference evidence="5" key="2">
    <citation type="submission" date="2025-09" db="UniProtKB">
        <authorList>
            <consortium name="Ensembl"/>
        </authorList>
    </citation>
    <scope>IDENTIFICATION</scope>
</reference>
<dbReference type="GO" id="GO:0006355">
    <property type="term" value="P:regulation of DNA-templated transcription"/>
    <property type="evidence" value="ECO:0007669"/>
    <property type="project" value="TreeGrafter"/>
</dbReference>
<dbReference type="PROSITE" id="PS50020">
    <property type="entry name" value="WW_DOMAIN_2"/>
    <property type="match status" value="1"/>
</dbReference>
<evidence type="ECO:0000256" key="2">
    <source>
        <dbReference type="SAM" id="MobiDB-lite"/>
    </source>
</evidence>
<dbReference type="Proteomes" id="UP000694409">
    <property type="component" value="Unassembled WGS sequence"/>
</dbReference>
<dbReference type="PANTHER" id="PTHR14058:SF10">
    <property type="entry name" value="AMYLOID-BETA A4 PRECURSOR PROTEIN-BINDING FAMILY B MEMBER 3"/>
    <property type="match status" value="1"/>
</dbReference>
<dbReference type="InterPro" id="IPR001202">
    <property type="entry name" value="WW_dom"/>
</dbReference>
<keyword evidence="6" id="KW-1185">Reference proteome</keyword>
<dbReference type="CDD" id="cd00201">
    <property type="entry name" value="WW"/>
    <property type="match status" value="1"/>
</dbReference>
<evidence type="ECO:0000313" key="6">
    <source>
        <dbReference type="Proteomes" id="UP000694409"/>
    </source>
</evidence>
<sequence>MFPCQAPLLAHAPSHTPRGHRRTLVLLGKVVGCSGQLWDLSPHPISHTLPLCTDNLWSDQSLETDPDLPPGWRKICDSLGTYYWHVPTGTTQWQHPARGTGPGGHTERRRRVAAGRDVDGSESRGDHCGTMRCVGRRWLCRGTEAPRVSAQCFAVRSLGWVEIPEEDLAPGKSSIAVNNCIQQLSNSKGQGSAENQGEGQDLVMILKKDTMSLVDPLDRSLIHRQPILNIRVWGVGCNNGRDFAFVASDKDTCVLKCHVFHCNVPAKGIAKALHEMCSKIVAERAVASSRLPRAATLEPISAEDLPLQVDILEAVRQSMQTYEALYIGSLPVPRAMGKNLRSQMMRVPAKSRGLSGTAGLATPGPEHLGPEHGWDPVIGHGSWTHLALEPPHLASHKASILLSSYSPHYSSPSGSWSSAGCSTMGSSLPRATPWWPTRATPVLPGGQGQSWGTQRGPSLLARQQQLRVAPCSRVEQQGLGIPQWAPWRPIPIVSASHLLLPAGGQQLRLMGHLLQPAGCAVTPGAHTASSPCSKCLPATPEVAPACVPHLRPCCPLPIPPCSPAPAPCQALAEGAAQGSREPRAAA</sequence>
<dbReference type="GO" id="GO:0005634">
    <property type="term" value="C:nucleus"/>
    <property type="evidence" value="ECO:0007669"/>
    <property type="project" value="TreeGrafter"/>
</dbReference>
<name>A0A8C9N199_SERCA</name>
<dbReference type="SUPFAM" id="SSF51045">
    <property type="entry name" value="WW domain"/>
    <property type="match status" value="1"/>
</dbReference>
<dbReference type="AlphaFoldDB" id="A0A8C9N199"/>
<evidence type="ECO:0000313" key="5">
    <source>
        <dbReference type="Ensembl" id="ENSSCAP00000011803.1"/>
    </source>
</evidence>
<dbReference type="FunFam" id="2.30.29.30:FF:000143">
    <property type="entry name" value="amyloid beta A4 precursor protein-binding family B member 3 isoform X2"/>
    <property type="match status" value="1"/>
</dbReference>
<dbReference type="Ensembl" id="ENSSCAT00000013297.1">
    <property type="protein sequence ID" value="ENSSCAP00000011803.1"/>
    <property type="gene ID" value="ENSSCAG00000008807.1"/>
</dbReference>
<dbReference type="GO" id="GO:0001540">
    <property type="term" value="F:amyloid-beta binding"/>
    <property type="evidence" value="ECO:0007669"/>
    <property type="project" value="InterPro"/>
</dbReference>
<evidence type="ECO:0000259" key="4">
    <source>
        <dbReference type="PROSITE" id="PS50020"/>
    </source>
</evidence>